<dbReference type="GO" id="GO:0005634">
    <property type="term" value="C:nucleus"/>
    <property type="evidence" value="ECO:0007669"/>
    <property type="project" value="UniProtKB-SubCell"/>
</dbReference>
<reference evidence="15 16" key="1">
    <citation type="submission" date="2025-04" db="UniProtKB">
        <authorList>
            <consortium name="RefSeq"/>
        </authorList>
    </citation>
    <scope>IDENTIFICATION</scope>
    <source>
        <tissue evidence="15 16">Spleen</tissue>
    </source>
</reference>
<evidence type="ECO:0000313" key="16">
    <source>
        <dbReference type="RefSeq" id="XP_019806130.2"/>
    </source>
</evidence>
<evidence type="ECO:0000313" key="15">
    <source>
        <dbReference type="RefSeq" id="XP_004322365.2"/>
    </source>
</evidence>
<feature type="domain" description="C2H2-type" evidence="13">
    <location>
        <begin position="342"/>
        <end position="370"/>
    </location>
</feature>
<evidence type="ECO:0000256" key="2">
    <source>
        <dbReference type="ARBA" id="ARBA00004123"/>
    </source>
</evidence>
<evidence type="ECO:0000313" key="14">
    <source>
        <dbReference type="Proteomes" id="UP000245320"/>
    </source>
</evidence>
<feature type="compositionally biased region" description="Basic and acidic residues" evidence="12">
    <location>
        <begin position="1"/>
        <end position="15"/>
    </location>
</feature>
<organism evidence="14 16">
    <name type="scientific">Tursiops truncatus</name>
    <name type="common">Atlantic bottle-nosed dolphin</name>
    <name type="synonym">Delphinus truncatus</name>
    <dbReference type="NCBI Taxonomy" id="9739"/>
    <lineage>
        <taxon>Eukaryota</taxon>
        <taxon>Metazoa</taxon>
        <taxon>Chordata</taxon>
        <taxon>Craniata</taxon>
        <taxon>Vertebrata</taxon>
        <taxon>Euteleostomi</taxon>
        <taxon>Mammalia</taxon>
        <taxon>Eutheria</taxon>
        <taxon>Laurasiatheria</taxon>
        <taxon>Artiodactyla</taxon>
        <taxon>Whippomorpha</taxon>
        <taxon>Cetacea</taxon>
        <taxon>Odontoceti</taxon>
        <taxon>Delphinidae</taxon>
        <taxon>Tursiops</taxon>
    </lineage>
</organism>
<dbReference type="CTD" id="129025"/>
<dbReference type="RefSeq" id="XP_019806130.2">
    <property type="nucleotide sequence ID" value="XM_019950571.2"/>
</dbReference>
<dbReference type="SMART" id="SM00355">
    <property type="entry name" value="ZnF_C2H2"/>
    <property type="match status" value="6"/>
</dbReference>
<keyword evidence="5 11" id="KW-0863">Zinc-finger</keyword>
<evidence type="ECO:0000256" key="10">
    <source>
        <dbReference type="ARBA" id="ARBA00023242"/>
    </source>
</evidence>
<dbReference type="RefSeq" id="XP_004322365.2">
    <property type="nucleotide sequence ID" value="XM_004322317.3"/>
</dbReference>
<feature type="compositionally biased region" description="Basic and acidic residues" evidence="12">
    <location>
        <begin position="162"/>
        <end position="176"/>
    </location>
</feature>
<keyword evidence="3" id="KW-0479">Metal-binding</keyword>
<evidence type="ECO:0000256" key="4">
    <source>
        <dbReference type="ARBA" id="ARBA00022737"/>
    </source>
</evidence>
<dbReference type="GO" id="GO:0000978">
    <property type="term" value="F:RNA polymerase II cis-regulatory region sequence-specific DNA binding"/>
    <property type="evidence" value="ECO:0007669"/>
    <property type="project" value="TreeGrafter"/>
</dbReference>
<feature type="region of interest" description="Disordered" evidence="12">
    <location>
        <begin position="158"/>
        <end position="192"/>
    </location>
</feature>
<comment type="function">
    <text evidence="1">May function as a transcription factor.</text>
</comment>
<evidence type="ECO:0000256" key="6">
    <source>
        <dbReference type="ARBA" id="ARBA00022833"/>
    </source>
</evidence>
<dbReference type="AlphaFoldDB" id="A0A2U4CL85"/>
<dbReference type="GO" id="GO:0000981">
    <property type="term" value="F:DNA-binding transcription factor activity, RNA polymerase II-specific"/>
    <property type="evidence" value="ECO:0007669"/>
    <property type="project" value="TreeGrafter"/>
</dbReference>
<keyword evidence="9" id="KW-0804">Transcription</keyword>
<feature type="region of interest" description="Disordered" evidence="12">
    <location>
        <begin position="1"/>
        <end position="31"/>
    </location>
</feature>
<dbReference type="Gene3D" id="3.30.160.60">
    <property type="entry name" value="Classic Zinc Finger"/>
    <property type="match status" value="1"/>
</dbReference>
<accession>A0A2U4CL85</accession>
<dbReference type="Pfam" id="PF13836">
    <property type="entry name" value="DUF4195"/>
    <property type="match status" value="1"/>
</dbReference>
<evidence type="ECO:0000256" key="1">
    <source>
        <dbReference type="ARBA" id="ARBA00003729"/>
    </source>
</evidence>
<dbReference type="PANTHER" id="PTHR24388:SF75">
    <property type="entry name" value="ZINC FINGER PROTEIN 280A"/>
    <property type="match status" value="1"/>
</dbReference>
<dbReference type="InterPro" id="IPR036236">
    <property type="entry name" value="Znf_C2H2_sf"/>
</dbReference>
<keyword evidence="4" id="KW-0677">Repeat</keyword>
<keyword evidence="10" id="KW-0539">Nucleus</keyword>
<dbReference type="FunFam" id="3.30.160.60:FF:000298">
    <property type="entry name" value="zinc finger protein 280D isoform X1"/>
    <property type="match status" value="1"/>
</dbReference>
<dbReference type="OrthoDB" id="10032537at2759"/>
<protein>
    <submittedName>
        <fullName evidence="15 16">Zinc finger protein 280A</fullName>
    </submittedName>
</protein>
<dbReference type="GO" id="GO:0008270">
    <property type="term" value="F:zinc ion binding"/>
    <property type="evidence" value="ECO:0007669"/>
    <property type="project" value="UniProtKB-KW"/>
</dbReference>
<sequence length="565" mass="63915">MAHAFLREEAQAPERPKKKMGGSRPRDEDDDSAEVIFVGVEHVNEDAETLFVRVISNSKPVISNILNRVTRDSSSTRKKGHVSQDTTYTLQPSNCRTLMSKAAAISPAFQSEWGNADSPIIFEPLSKPDYKMSSLQVVLHNSSELLSPWPHCLPGAAFSVGGKDKSPRDSKRRPTSDMDIYSGNPKRPKVSHGIPGGQALAVASPGILPTKNTSMTPEGVPTSSSHVHNGASFPWAHAYNQARYHVMDPDGARSLERLAKTDYSSLATQNKTVDPKKGNLIMLLDDFYYGRHPGDRQPEWKTHAAFKCLSCLKVLKNIKFMTHVKNHLEFEKQRDDGWEIHTTCRHCHRQFPTPFQLQCHIESVHTSQEPSVVCKICELSFETDQVLLQHMKVNHKPGEMPYVCQVCNYRSSAFADVEAHFRTWHENTNSLLCLFCLKIFKVTTSYVNHAWRHWNKRVFQCSKCRLQFLTLKEKMEHQTKNHQPFKKPEQLEGLPPETEVKIQTSVQPGPREAAPMIVTSTESRVSPEKTTKRVAMNTRYSRRIAAGVLAKNYVLPTSRNPKKLN</sequence>
<evidence type="ECO:0000256" key="7">
    <source>
        <dbReference type="ARBA" id="ARBA00023015"/>
    </source>
</evidence>
<dbReference type="InterPro" id="IPR013087">
    <property type="entry name" value="Znf_C2H2_type"/>
</dbReference>
<proteinExistence type="predicted"/>
<evidence type="ECO:0000256" key="3">
    <source>
        <dbReference type="ARBA" id="ARBA00022723"/>
    </source>
</evidence>
<dbReference type="InterPro" id="IPR025243">
    <property type="entry name" value="DUF4195"/>
</dbReference>
<gene>
    <name evidence="15 16" type="primary">LOC101318320</name>
</gene>
<dbReference type="PANTHER" id="PTHR24388">
    <property type="entry name" value="ZINC FINGER PROTEIN"/>
    <property type="match status" value="1"/>
</dbReference>
<keyword evidence="7" id="KW-0805">Transcription regulation</keyword>
<dbReference type="SUPFAM" id="SSF57667">
    <property type="entry name" value="beta-beta-alpha zinc fingers"/>
    <property type="match status" value="1"/>
</dbReference>
<name>A0A2U4CL85_TURTR</name>
<evidence type="ECO:0000256" key="11">
    <source>
        <dbReference type="PROSITE-ProRule" id="PRU00042"/>
    </source>
</evidence>
<keyword evidence="14" id="KW-1185">Reference proteome</keyword>
<keyword evidence="6" id="KW-0862">Zinc</keyword>
<evidence type="ECO:0000256" key="5">
    <source>
        <dbReference type="ARBA" id="ARBA00022771"/>
    </source>
</evidence>
<evidence type="ECO:0000256" key="12">
    <source>
        <dbReference type="SAM" id="MobiDB-lite"/>
    </source>
</evidence>
<dbReference type="Proteomes" id="UP000245320">
    <property type="component" value="Chromosome 13"/>
</dbReference>
<evidence type="ECO:0000259" key="13">
    <source>
        <dbReference type="PROSITE" id="PS50157"/>
    </source>
</evidence>
<dbReference type="PROSITE" id="PS50157">
    <property type="entry name" value="ZINC_FINGER_C2H2_2"/>
    <property type="match status" value="1"/>
</dbReference>
<keyword evidence="8" id="KW-0238">DNA-binding</keyword>
<dbReference type="InterPro" id="IPR050527">
    <property type="entry name" value="Snail/Krueppel_Znf"/>
</dbReference>
<comment type="subcellular location">
    <subcellularLocation>
        <location evidence="2">Nucleus</location>
    </subcellularLocation>
</comment>
<evidence type="ECO:0000256" key="8">
    <source>
        <dbReference type="ARBA" id="ARBA00023125"/>
    </source>
</evidence>
<dbReference type="PROSITE" id="PS00028">
    <property type="entry name" value="ZINC_FINGER_C2H2_1"/>
    <property type="match status" value="4"/>
</dbReference>
<evidence type="ECO:0000256" key="9">
    <source>
        <dbReference type="ARBA" id="ARBA00023163"/>
    </source>
</evidence>